<comment type="subcellular location">
    <subcellularLocation>
        <location evidence="1">Cytoplasm</location>
    </subcellularLocation>
</comment>
<dbReference type="PANTHER" id="PTHR17490:SF16">
    <property type="entry name" value="THREONYLCARBAMOYL-AMP SYNTHASE"/>
    <property type="match status" value="1"/>
</dbReference>
<dbReference type="GO" id="GO:0061710">
    <property type="term" value="F:L-threonylcarbamoyladenylate synthase"/>
    <property type="evidence" value="ECO:0007669"/>
    <property type="project" value="UniProtKB-EC"/>
</dbReference>
<evidence type="ECO:0000256" key="5">
    <source>
        <dbReference type="ARBA" id="ARBA00022679"/>
    </source>
</evidence>
<evidence type="ECO:0000256" key="7">
    <source>
        <dbReference type="ARBA" id="ARBA00022695"/>
    </source>
</evidence>
<dbReference type="GO" id="GO:0008033">
    <property type="term" value="P:tRNA processing"/>
    <property type="evidence" value="ECO:0007669"/>
    <property type="project" value="UniProtKB-KW"/>
</dbReference>
<evidence type="ECO:0000313" key="13">
    <source>
        <dbReference type="EMBL" id="OGI62564.1"/>
    </source>
</evidence>
<dbReference type="EMBL" id="MFTN01000026">
    <property type="protein sequence ID" value="OGI62564.1"/>
    <property type="molecule type" value="Genomic_DNA"/>
</dbReference>
<comment type="caution">
    <text evidence="13">The sequence shown here is derived from an EMBL/GenBank/DDBJ whole genome shotgun (WGS) entry which is preliminary data.</text>
</comment>
<comment type="catalytic activity">
    <reaction evidence="11">
        <text>L-threonine + hydrogencarbonate + ATP = L-threonylcarbamoyladenylate + diphosphate + H2O</text>
        <dbReference type="Rhea" id="RHEA:36407"/>
        <dbReference type="ChEBI" id="CHEBI:15377"/>
        <dbReference type="ChEBI" id="CHEBI:17544"/>
        <dbReference type="ChEBI" id="CHEBI:30616"/>
        <dbReference type="ChEBI" id="CHEBI:33019"/>
        <dbReference type="ChEBI" id="CHEBI:57926"/>
        <dbReference type="ChEBI" id="CHEBI:73682"/>
        <dbReference type="EC" id="2.7.7.87"/>
    </reaction>
</comment>
<name>A0A1F6UZK0_9BACT</name>
<dbReference type="Proteomes" id="UP000177602">
    <property type="component" value="Unassembled WGS sequence"/>
</dbReference>
<protein>
    <recommendedName>
        <fullName evidence="10">L-threonylcarbamoyladenylate synthase</fullName>
        <ecNumber evidence="3">2.7.7.87</ecNumber>
    </recommendedName>
    <alternativeName>
        <fullName evidence="10">L-threonylcarbamoyladenylate synthase</fullName>
    </alternativeName>
</protein>
<keyword evidence="8" id="KW-0547">Nucleotide-binding</keyword>
<keyword evidence="4" id="KW-0963">Cytoplasm</keyword>
<dbReference type="InterPro" id="IPR006070">
    <property type="entry name" value="Sua5-like_dom"/>
</dbReference>
<dbReference type="PROSITE" id="PS51163">
    <property type="entry name" value="YRDC"/>
    <property type="match status" value="1"/>
</dbReference>
<evidence type="ECO:0000256" key="8">
    <source>
        <dbReference type="ARBA" id="ARBA00022741"/>
    </source>
</evidence>
<keyword evidence="6" id="KW-0819">tRNA processing</keyword>
<keyword evidence="5" id="KW-0808">Transferase</keyword>
<evidence type="ECO:0000256" key="1">
    <source>
        <dbReference type="ARBA" id="ARBA00004496"/>
    </source>
</evidence>
<evidence type="ECO:0000256" key="9">
    <source>
        <dbReference type="ARBA" id="ARBA00022840"/>
    </source>
</evidence>
<dbReference type="Pfam" id="PF01300">
    <property type="entry name" value="Sua5_yciO_yrdC"/>
    <property type="match status" value="1"/>
</dbReference>
<sequence length="188" mass="21330">MPLQQNIWNNDNLVKVLKENGIVVMPTDTLYGIVGRAEDRKTVERIYKIRKRNPEKPCIVLIGDLSELKKFNINLTEMQKNEIAKFTQPTSFIVDCIDEKFFYLHRGTHTLAFRIPKNEELLFLLAEVGPLIVPSANLEALPPSETISEARSYFGNQVDLYIDGGEIKGIASKVIRLNEDGAVDVLRD</sequence>
<evidence type="ECO:0000313" key="14">
    <source>
        <dbReference type="Proteomes" id="UP000177602"/>
    </source>
</evidence>
<evidence type="ECO:0000256" key="4">
    <source>
        <dbReference type="ARBA" id="ARBA00022490"/>
    </source>
</evidence>
<evidence type="ECO:0000256" key="6">
    <source>
        <dbReference type="ARBA" id="ARBA00022694"/>
    </source>
</evidence>
<dbReference type="GO" id="GO:0006450">
    <property type="term" value="P:regulation of translational fidelity"/>
    <property type="evidence" value="ECO:0007669"/>
    <property type="project" value="TreeGrafter"/>
</dbReference>
<dbReference type="SUPFAM" id="SSF55821">
    <property type="entry name" value="YrdC/RibB"/>
    <property type="match status" value="1"/>
</dbReference>
<dbReference type="NCBIfam" id="TIGR00057">
    <property type="entry name" value="L-threonylcarbamoyladenylate synthase"/>
    <property type="match status" value="1"/>
</dbReference>
<dbReference type="AlphaFoldDB" id="A0A1F6UZK0"/>
<dbReference type="InterPro" id="IPR050156">
    <property type="entry name" value="TC-AMP_synthase_SUA5"/>
</dbReference>
<feature type="domain" description="YrdC-like" evidence="12">
    <location>
        <begin position="7"/>
        <end position="188"/>
    </location>
</feature>
<evidence type="ECO:0000256" key="11">
    <source>
        <dbReference type="ARBA" id="ARBA00048366"/>
    </source>
</evidence>
<dbReference type="PANTHER" id="PTHR17490">
    <property type="entry name" value="SUA5"/>
    <property type="match status" value="1"/>
</dbReference>
<dbReference type="GO" id="GO:0005737">
    <property type="term" value="C:cytoplasm"/>
    <property type="evidence" value="ECO:0007669"/>
    <property type="project" value="UniProtKB-SubCell"/>
</dbReference>
<dbReference type="EC" id="2.7.7.87" evidence="3"/>
<comment type="similarity">
    <text evidence="2">Belongs to the SUA5 family.</text>
</comment>
<keyword evidence="9" id="KW-0067">ATP-binding</keyword>
<dbReference type="InterPro" id="IPR017945">
    <property type="entry name" value="DHBP_synth_RibB-like_a/b_dom"/>
</dbReference>
<dbReference type="Gene3D" id="3.90.870.10">
    <property type="entry name" value="DHBP synthase"/>
    <property type="match status" value="1"/>
</dbReference>
<reference evidence="13 14" key="1">
    <citation type="journal article" date="2016" name="Nat. Commun.">
        <title>Thousands of microbial genomes shed light on interconnected biogeochemical processes in an aquifer system.</title>
        <authorList>
            <person name="Anantharaman K."/>
            <person name="Brown C.T."/>
            <person name="Hug L.A."/>
            <person name="Sharon I."/>
            <person name="Castelle C.J."/>
            <person name="Probst A.J."/>
            <person name="Thomas B.C."/>
            <person name="Singh A."/>
            <person name="Wilkins M.J."/>
            <person name="Karaoz U."/>
            <person name="Brodie E.L."/>
            <person name="Williams K.H."/>
            <person name="Hubbard S.S."/>
            <person name="Banfield J.F."/>
        </authorList>
    </citation>
    <scope>NUCLEOTIDE SEQUENCE [LARGE SCALE GENOMIC DNA]</scope>
</reference>
<gene>
    <name evidence="13" type="ORF">A2818_02415</name>
</gene>
<keyword evidence="7" id="KW-0548">Nucleotidyltransferase</keyword>
<evidence type="ECO:0000256" key="3">
    <source>
        <dbReference type="ARBA" id="ARBA00012584"/>
    </source>
</evidence>
<dbReference type="GO" id="GO:0005524">
    <property type="term" value="F:ATP binding"/>
    <property type="evidence" value="ECO:0007669"/>
    <property type="project" value="UniProtKB-KW"/>
</dbReference>
<evidence type="ECO:0000259" key="12">
    <source>
        <dbReference type="PROSITE" id="PS51163"/>
    </source>
</evidence>
<dbReference type="STRING" id="1801737.A2818_02415"/>
<accession>A0A1F6UZK0</accession>
<dbReference type="GO" id="GO:0003725">
    <property type="term" value="F:double-stranded RNA binding"/>
    <property type="evidence" value="ECO:0007669"/>
    <property type="project" value="InterPro"/>
</dbReference>
<proteinExistence type="inferred from homology"/>
<organism evidence="13 14">
    <name type="scientific">Candidatus Nomurabacteria bacterium RIFCSPHIGHO2_01_FULL_40_12</name>
    <dbReference type="NCBI Taxonomy" id="1801737"/>
    <lineage>
        <taxon>Bacteria</taxon>
        <taxon>Candidatus Nomuraibacteriota</taxon>
    </lineage>
</organism>
<dbReference type="GO" id="GO:0000049">
    <property type="term" value="F:tRNA binding"/>
    <property type="evidence" value="ECO:0007669"/>
    <property type="project" value="TreeGrafter"/>
</dbReference>
<evidence type="ECO:0000256" key="2">
    <source>
        <dbReference type="ARBA" id="ARBA00007663"/>
    </source>
</evidence>
<evidence type="ECO:0000256" key="10">
    <source>
        <dbReference type="ARBA" id="ARBA00029774"/>
    </source>
</evidence>